<evidence type="ECO:0000256" key="1">
    <source>
        <dbReference type="ARBA" id="ARBA00022448"/>
    </source>
</evidence>
<evidence type="ECO:0000256" key="3">
    <source>
        <dbReference type="ARBA" id="ARBA00022840"/>
    </source>
</evidence>
<dbReference type="GO" id="GO:0016887">
    <property type="term" value="F:ATP hydrolysis activity"/>
    <property type="evidence" value="ECO:0007669"/>
    <property type="project" value="InterPro"/>
</dbReference>
<evidence type="ECO:0000313" key="6">
    <source>
        <dbReference type="Proteomes" id="UP000251995"/>
    </source>
</evidence>
<dbReference type="SMART" id="SM00382">
    <property type="entry name" value="AAA"/>
    <property type="match status" value="1"/>
</dbReference>
<gene>
    <name evidence="5" type="primary">ytrB</name>
    <name evidence="5" type="ORF">JS278_00064</name>
</gene>
<dbReference type="Gene3D" id="3.40.50.300">
    <property type="entry name" value="P-loop containing nucleotide triphosphate hydrolases"/>
    <property type="match status" value="1"/>
</dbReference>
<dbReference type="EMBL" id="CP025198">
    <property type="protein sequence ID" value="AXE37262.1"/>
    <property type="molecule type" value="Genomic_DNA"/>
</dbReference>
<dbReference type="InterPro" id="IPR051782">
    <property type="entry name" value="ABC_Transporter_VariousFunc"/>
</dbReference>
<keyword evidence="2" id="KW-0547">Nucleotide-binding</keyword>
<dbReference type="InterPro" id="IPR003593">
    <property type="entry name" value="AAA+_ATPase"/>
</dbReference>
<dbReference type="GO" id="GO:0005524">
    <property type="term" value="F:ATP binding"/>
    <property type="evidence" value="ECO:0007669"/>
    <property type="project" value="UniProtKB-KW"/>
</dbReference>
<organism evidence="5 6">
    <name type="scientific">Acidipropionibacterium virtanenii</name>
    <dbReference type="NCBI Taxonomy" id="2057246"/>
    <lineage>
        <taxon>Bacteria</taxon>
        <taxon>Bacillati</taxon>
        <taxon>Actinomycetota</taxon>
        <taxon>Actinomycetes</taxon>
        <taxon>Propionibacteriales</taxon>
        <taxon>Propionibacteriaceae</taxon>
        <taxon>Acidipropionibacterium</taxon>
    </lineage>
</organism>
<dbReference type="OrthoDB" id="9804819at2"/>
<dbReference type="RefSeq" id="WP_114043438.1">
    <property type="nucleotide sequence ID" value="NZ_CP025198.1"/>
</dbReference>
<sequence length="314" mass="33971">MTTNDGITITGLSKSFGRNEVLHNIDLELPAGRVYGLLGANGAGKTTLMSLICNHIFPSSGRILIDGQSPAENAAVLERTCFIHEDQRWHDDFTLDMLMRVAPSFFSEWSAVTAEHLAAKFRLPRRTRLKKLSRGQRSALAITISLASRAPYTFLDEPYLGLDPSARSIFYTELMNEITEAPRTVIMSTHLIDEASSLMEDVVLMRDGRIEMHADVDTIASEAYTVRGLADDVTQVVAGLEMLSSQSMGRIESALVRGDLNGDTHALAEELHVSIEPAGLQELVAAFGILDAGDSIPGTSGSATAQPALKGVQS</sequence>
<evidence type="ECO:0000256" key="2">
    <source>
        <dbReference type="ARBA" id="ARBA00022741"/>
    </source>
</evidence>
<reference evidence="5 6" key="1">
    <citation type="submission" date="2017-12" db="EMBL/GenBank/DDBJ databases">
        <title>The whole genome sequence of the Acidipropionibacterium virtanenii sp. nov. type strain JS278.</title>
        <authorList>
            <person name="Laine P."/>
            <person name="Deptula P."/>
            <person name="Varmanen P."/>
            <person name="Auvinen P."/>
        </authorList>
    </citation>
    <scope>NUCLEOTIDE SEQUENCE [LARGE SCALE GENOMIC DNA]</scope>
    <source>
        <strain evidence="5 6">JS278</strain>
    </source>
</reference>
<dbReference type="PANTHER" id="PTHR42939">
    <property type="entry name" value="ABC TRANSPORTER ATP-BINDING PROTEIN ALBC-RELATED"/>
    <property type="match status" value="1"/>
</dbReference>
<evidence type="ECO:0000259" key="4">
    <source>
        <dbReference type="PROSITE" id="PS50893"/>
    </source>
</evidence>
<keyword evidence="3 5" id="KW-0067">ATP-binding</keyword>
<protein>
    <submittedName>
        <fullName evidence="5">ABC transporter ATP-binding protein YtrB</fullName>
    </submittedName>
</protein>
<dbReference type="InterPro" id="IPR003439">
    <property type="entry name" value="ABC_transporter-like_ATP-bd"/>
</dbReference>
<feature type="domain" description="ABC transporter" evidence="4">
    <location>
        <begin position="7"/>
        <end position="232"/>
    </location>
</feature>
<accession>A0A344UPR4</accession>
<proteinExistence type="predicted"/>
<evidence type="ECO:0000313" key="5">
    <source>
        <dbReference type="EMBL" id="AXE37262.1"/>
    </source>
</evidence>
<dbReference type="InterPro" id="IPR027417">
    <property type="entry name" value="P-loop_NTPase"/>
</dbReference>
<keyword evidence="1" id="KW-0813">Transport</keyword>
<dbReference type="Pfam" id="PF00005">
    <property type="entry name" value="ABC_tran"/>
    <property type="match status" value="1"/>
</dbReference>
<dbReference type="SUPFAM" id="SSF52540">
    <property type="entry name" value="P-loop containing nucleoside triphosphate hydrolases"/>
    <property type="match status" value="1"/>
</dbReference>
<keyword evidence="6" id="KW-1185">Reference proteome</keyword>
<dbReference type="AlphaFoldDB" id="A0A344UPR4"/>
<dbReference type="KEGG" id="acij:JS278_00064"/>
<dbReference type="PROSITE" id="PS50893">
    <property type="entry name" value="ABC_TRANSPORTER_2"/>
    <property type="match status" value="1"/>
</dbReference>
<dbReference type="PANTHER" id="PTHR42939:SF1">
    <property type="entry name" value="ABC TRANSPORTER ATP-BINDING PROTEIN ALBC-RELATED"/>
    <property type="match status" value="1"/>
</dbReference>
<dbReference type="CDD" id="cd03230">
    <property type="entry name" value="ABC_DR_subfamily_A"/>
    <property type="match status" value="1"/>
</dbReference>
<name>A0A344UPR4_9ACTN</name>
<dbReference type="Proteomes" id="UP000251995">
    <property type="component" value="Chromosome"/>
</dbReference>